<gene>
    <name evidence="2" type="ORF">GCM10009839_59020</name>
</gene>
<reference evidence="2 3" key="1">
    <citation type="journal article" date="2019" name="Int. J. Syst. Evol. Microbiol.">
        <title>The Global Catalogue of Microorganisms (GCM) 10K type strain sequencing project: providing services to taxonomists for standard genome sequencing and annotation.</title>
        <authorList>
            <consortium name="The Broad Institute Genomics Platform"/>
            <consortium name="The Broad Institute Genome Sequencing Center for Infectious Disease"/>
            <person name="Wu L."/>
            <person name="Ma J."/>
        </authorList>
    </citation>
    <scope>NUCLEOTIDE SEQUENCE [LARGE SCALE GENOMIC DNA]</scope>
    <source>
        <strain evidence="2 3">JCM 16014</strain>
    </source>
</reference>
<dbReference type="Proteomes" id="UP001500751">
    <property type="component" value="Unassembled WGS sequence"/>
</dbReference>
<keyword evidence="3" id="KW-1185">Reference proteome</keyword>
<proteinExistence type="predicted"/>
<evidence type="ECO:0000313" key="3">
    <source>
        <dbReference type="Proteomes" id="UP001500751"/>
    </source>
</evidence>
<feature type="region of interest" description="Disordered" evidence="1">
    <location>
        <begin position="226"/>
        <end position="248"/>
    </location>
</feature>
<evidence type="ECO:0000256" key="1">
    <source>
        <dbReference type="SAM" id="MobiDB-lite"/>
    </source>
</evidence>
<comment type="caution">
    <text evidence="2">The sequence shown here is derived from an EMBL/GenBank/DDBJ whole genome shotgun (WGS) entry which is preliminary data.</text>
</comment>
<protein>
    <submittedName>
        <fullName evidence="2">Uncharacterized protein</fullName>
    </submittedName>
</protein>
<dbReference type="EMBL" id="BAAAQN010000041">
    <property type="protein sequence ID" value="GAA2046659.1"/>
    <property type="molecule type" value="Genomic_DNA"/>
</dbReference>
<name>A0ABN2UZD0_9ACTN</name>
<evidence type="ECO:0000313" key="2">
    <source>
        <dbReference type="EMBL" id="GAA2046659.1"/>
    </source>
</evidence>
<organism evidence="2 3">
    <name type="scientific">Catenulispora yoronensis</name>
    <dbReference type="NCBI Taxonomy" id="450799"/>
    <lineage>
        <taxon>Bacteria</taxon>
        <taxon>Bacillati</taxon>
        <taxon>Actinomycetota</taxon>
        <taxon>Actinomycetes</taxon>
        <taxon>Catenulisporales</taxon>
        <taxon>Catenulisporaceae</taxon>
        <taxon>Catenulispora</taxon>
    </lineage>
</organism>
<dbReference type="RefSeq" id="WP_344668936.1">
    <property type="nucleotide sequence ID" value="NZ_BAAAQN010000041.1"/>
</dbReference>
<sequence length="248" mass="26730">MRIFVRTSNLAHDRDPYWNEVTGGHPAAGPAPVPAPAAFTRLARLGPGRATWLILARRRDEVALLLAGNRGRRMEQGPFRRTVGTRVLLLGSPQDAPLRAAFLAMAADPNDVLDHVEAVITETSEAYDASAVPLALADWIGGREVEESPETSAPWLELFDQHDDDGVRAVITTYGSVTDWDADLEAAPDLTALCREPGVGVWIRKPMASGGMRGFLREKLGTFGSGSRNAIGHDGGTITARDHEGDEC</sequence>
<accession>A0ABN2UZD0</accession>